<dbReference type="SUPFAM" id="SSF54928">
    <property type="entry name" value="RNA-binding domain, RBD"/>
    <property type="match status" value="1"/>
</dbReference>
<evidence type="ECO:0000256" key="2">
    <source>
        <dbReference type="SAM" id="MobiDB-lite"/>
    </source>
</evidence>
<protein>
    <submittedName>
        <fullName evidence="4">RNA-binding motif, single-stranded-interacting protein 2</fullName>
    </submittedName>
</protein>
<dbReference type="Gene3D" id="3.30.70.330">
    <property type="match status" value="1"/>
</dbReference>
<dbReference type="Proteomes" id="UP001054945">
    <property type="component" value="Unassembled WGS sequence"/>
</dbReference>
<dbReference type="InterPro" id="IPR000504">
    <property type="entry name" value="RRM_dom"/>
</dbReference>
<evidence type="ECO:0000259" key="3">
    <source>
        <dbReference type="Pfam" id="PF00076"/>
    </source>
</evidence>
<evidence type="ECO:0000256" key="1">
    <source>
        <dbReference type="ARBA" id="ARBA00022884"/>
    </source>
</evidence>
<dbReference type="Pfam" id="PF00076">
    <property type="entry name" value="RRM_1"/>
    <property type="match status" value="1"/>
</dbReference>
<gene>
    <name evidence="4" type="primary">RBMS2</name>
    <name evidence="4" type="ORF">CEXT_634721</name>
</gene>
<reference evidence="4 5" key="1">
    <citation type="submission" date="2021-06" db="EMBL/GenBank/DDBJ databases">
        <title>Caerostris extrusa draft genome.</title>
        <authorList>
            <person name="Kono N."/>
            <person name="Arakawa K."/>
        </authorList>
    </citation>
    <scope>NUCLEOTIDE SEQUENCE [LARGE SCALE GENOMIC DNA]</scope>
</reference>
<name>A0AAV4VXK0_CAEEX</name>
<feature type="domain" description="RRM" evidence="3">
    <location>
        <begin position="73"/>
        <end position="113"/>
    </location>
</feature>
<evidence type="ECO:0000313" key="4">
    <source>
        <dbReference type="EMBL" id="GIY74743.1"/>
    </source>
</evidence>
<dbReference type="InterPro" id="IPR035979">
    <property type="entry name" value="RBD_domain_sf"/>
</dbReference>
<organism evidence="4 5">
    <name type="scientific">Caerostris extrusa</name>
    <name type="common">Bark spider</name>
    <name type="synonym">Caerostris bankana</name>
    <dbReference type="NCBI Taxonomy" id="172846"/>
    <lineage>
        <taxon>Eukaryota</taxon>
        <taxon>Metazoa</taxon>
        <taxon>Ecdysozoa</taxon>
        <taxon>Arthropoda</taxon>
        <taxon>Chelicerata</taxon>
        <taxon>Arachnida</taxon>
        <taxon>Araneae</taxon>
        <taxon>Araneomorphae</taxon>
        <taxon>Entelegynae</taxon>
        <taxon>Araneoidea</taxon>
        <taxon>Araneidae</taxon>
        <taxon>Caerostris</taxon>
    </lineage>
</organism>
<dbReference type="GO" id="GO:0003723">
    <property type="term" value="F:RNA binding"/>
    <property type="evidence" value="ECO:0007669"/>
    <property type="project" value="UniProtKB-KW"/>
</dbReference>
<dbReference type="EMBL" id="BPLR01015253">
    <property type="protein sequence ID" value="GIY74743.1"/>
    <property type="molecule type" value="Genomic_DNA"/>
</dbReference>
<keyword evidence="1" id="KW-0694">RNA-binding</keyword>
<accession>A0AAV4VXK0</accession>
<feature type="region of interest" description="Disordered" evidence="2">
    <location>
        <begin position="44"/>
        <end position="65"/>
    </location>
</feature>
<sequence length="118" mass="12885">MAWWLSLGLLSRTRKQVVLGGYFFSAFSHMTCNFGNVAPRGGASPPVISTSTPPSMGSDASGNHSEQLSKTNLYIRGLTHNTTDKDLYNLCAPYGNIISTKAILDKQTNKCKGWLCRL</sequence>
<evidence type="ECO:0000313" key="5">
    <source>
        <dbReference type="Proteomes" id="UP001054945"/>
    </source>
</evidence>
<feature type="compositionally biased region" description="Low complexity" evidence="2">
    <location>
        <begin position="44"/>
        <end position="55"/>
    </location>
</feature>
<dbReference type="AlphaFoldDB" id="A0AAV4VXK0"/>
<comment type="caution">
    <text evidence="4">The sequence shown here is derived from an EMBL/GenBank/DDBJ whole genome shotgun (WGS) entry which is preliminary data.</text>
</comment>
<dbReference type="InterPro" id="IPR012677">
    <property type="entry name" value="Nucleotide-bd_a/b_plait_sf"/>
</dbReference>
<proteinExistence type="predicted"/>
<keyword evidence="5" id="KW-1185">Reference proteome</keyword>